<dbReference type="Pfam" id="PF00383">
    <property type="entry name" value="dCMP_cyt_deam_1"/>
    <property type="match status" value="1"/>
</dbReference>
<dbReference type="PROSITE" id="PS51747">
    <property type="entry name" value="CYT_DCMP_DEAMINASES_2"/>
    <property type="match status" value="1"/>
</dbReference>
<protein>
    <recommendedName>
        <fullName evidence="5">CMP/dCMP-type deaminase domain-containing protein</fullName>
    </recommendedName>
</protein>
<dbReference type="InterPro" id="IPR002125">
    <property type="entry name" value="CMP_dCMP_dom"/>
</dbReference>
<evidence type="ECO:0000256" key="4">
    <source>
        <dbReference type="ARBA" id="ARBA00022833"/>
    </source>
</evidence>
<dbReference type="GO" id="GO:0004126">
    <property type="term" value="F:cytidine deaminase activity"/>
    <property type="evidence" value="ECO:0007669"/>
    <property type="project" value="UniProtKB-ARBA"/>
</dbReference>
<organism evidence="6 7">
    <name type="scientific">Liquorilactobacillus uvarum DSM 19971</name>
    <dbReference type="NCBI Taxonomy" id="1423812"/>
    <lineage>
        <taxon>Bacteria</taxon>
        <taxon>Bacillati</taxon>
        <taxon>Bacillota</taxon>
        <taxon>Bacilli</taxon>
        <taxon>Lactobacillales</taxon>
        <taxon>Lactobacillaceae</taxon>
        <taxon>Liquorilactobacillus</taxon>
    </lineage>
</organism>
<dbReference type="InterPro" id="IPR016192">
    <property type="entry name" value="APOBEC/CMP_deaminase_Zn-bd"/>
</dbReference>
<evidence type="ECO:0000256" key="3">
    <source>
        <dbReference type="ARBA" id="ARBA00022801"/>
    </source>
</evidence>
<keyword evidence="4" id="KW-0862">Zinc</keyword>
<evidence type="ECO:0000313" key="7">
    <source>
        <dbReference type="Proteomes" id="UP000051155"/>
    </source>
</evidence>
<keyword evidence="7" id="KW-1185">Reference proteome</keyword>
<dbReference type="AlphaFoldDB" id="A0A0R1Q094"/>
<dbReference type="Proteomes" id="UP000051155">
    <property type="component" value="Unassembled WGS sequence"/>
</dbReference>
<dbReference type="PANTHER" id="PTHR11644:SF2">
    <property type="entry name" value="CYTIDINE DEAMINASE"/>
    <property type="match status" value="1"/>
</dbReference>
<comment type="similarity">
    <text evidence="1">Belongs to the cytidine and deoxycytidylate deaminase family.</text>
</comment>
<feature type="domain" description="CMP/dCMP-type deaminase" evidence="5">
    <location>
        <begin position="1"/>
        <end position="130"/>
    </location>
</feature>
<dbReference type="CDD" id="cd01283">
    <property type="entry name" value="cytidine_deaminase"/>
    <property type="match status" value="1"/>
</dbReference>
<dbReference type="InterPro" id="IPR050202">
    <property type="entry name" value="Cyt/Deoxycyt_deaminase"/>
</dbReference>
<dbReference type="GO" id="GO:0005829">
    <property type="term" value="C:cytosol"/>
    <property type="evidence" value="ECO:0007669"/>
    <property type="project" value="TreeGrafter"/>
</dbReference>
<reference evidence="6 7" key="1">
    <citation type="journal article" date="2015" name="Genome Announc.">
        <title>Expanding the biotechnology potential of lactobacilli through comparative genomics of 213 strains and associated genera.</title>
        <authorList>
            <person name="Sun Z."/>
            <person name="Harris H.M."/>
            <person name="McCann A."/>
            <person name="Guo C."/>
            <person name="Argimon S."/>
            <person name="Zhang W."/>
            <person name="Yang X."/>
            <person name="Jeffery I.B."/>
            <person name="Cooney J.C."/>
            <person name="Kagawa T.F."/>
            <person name="Liu W."/>
            <person name="Song Y."/>
            <person name="Salvetti E."/>
            <person name="Wrobel A."/>
            <person name="Rasinkangas P."/>
            <person name="Parkhill J."/>
            <person name="Rea M.C."/>
            <person name="O'Sullivan O."/>
            <person name="Ritari J."/>
            <person name="Douillard F.P."/>
            <person name="Paul Ross R."/>
            <person name="Yang R."/>
            <person name="Briner A.E."/>
            <person name="Felis G.E."/>
            <person name="de Vos W.M."/>
            <person name="Barrangou R."/>
            <person name="Klaenhammer T.R."/>
            <person name="Caufield P.W."/>
            <person name="Cui Y."/>
            <person name="Zhang H."/>
            <person name="O'Toole P.W."/>
        </authorList>
    </citation>
    <scope>NUCLEOTIDE SEQUENCE [LARGE SCALE GENOMIC DNA]</scope>
    <source>
        <strain evidence="6 7">DSM 19971</strain>
    </source>
</reference>
<comment type="caution">
    <text evidence="6">The sequence shown here is derived from an EMBL/GenBank/DDBJ whole genome shotgun (WGS) entry which is preliminary data.</text>
</comment>
<dbReference type="SUPFAM" id="SSF53927">
    <property type="entry name" value="Cytidine deaminase-like"/>
    <property type="match status" value="1"/>
</dbReference>
<gene>
    <name evidence="6" type="ORF">FD20_GL002075</name>
</gene>
<dbReference type="GO" id="GO:0055086">
    <property type="term" value="P:nucleobase-containing small molecule metabolic process"/>
    <property type="evidence" value="ECO:0007669"/>
    <property type="project" value="UniProtKB-ARBA"/>
</dbReference>
<name>A0A0R1Q094_9LACO</name>
<dbReference type="RefSeq" id="WP_057736350.1">
    <property type="nucleotide sequence ID" value="NZ_AZEG01000006.1"/>
</dbReference>
<dbReference type="GO" id="GO:0008270">
    <property type="term" value="F:zinc ion binding"/>
    <property type="evidence" value="ECO:0007669"/>
    <property type="project" value="InterPro"/>
</dbReference>
<proteinExistence type="inferred from homology"/>
<sequence>MENEFWRNLYDEAVANCNERKISDSIFVGSVSAVIFTEKGNIYGGVSIDTACSMGYCAERNAIGSMLTAGESAINKLVAVRNKEILMPCGVCREFLMQLGKKNRETEILVSLSPLRVVKLGELLPYYWNK</sequence>
<dbReference type="EMBL" id="AZEG01000006">
    <property type="protein sequence ID" value="KRL38127.1"/>
    <property type="molecule type" value="Genomic_DNA"/>
</dbReference>
<dbReference type="PROSITE" id="PS00903">
    <property type="entry name" value="CYT_DCMP_DEAMINASES_1"/>
    <property type="match status" value="1"/>
</dbReference>
<evidence type="ECO:0000313" key="6">
    <source>
        <dbReference type="EMBL" id="KRL38127.1"/>
    </source>
</evidence>
<dbReference type="PATRIC" id="fig|1423812.3.peg.2205"/>
<dbReference type="GO" id="GO:0042802">
    <property type="term" value="F:identical protein binding"/>
    <property type="evidence" value="ECO:0007669"/>
    <property type="project" value="UniProtKB-ARBA"/>
</dbReference>
<evidence type="ECO:0000256" key="1">
    <source>
        <dbReference type="ARBA" id="ARBA00006576"/>
    </source>
</evidence>
<dbReference type="GO" id="GO:0072527">
    <property type="term" value="P:pyrimidine-containing compound metabolic process"/>
    <property type="evidence" value="ECO:0007669"/>
    <property type="project" value="UniProtKB-ARBA"/>
</dbReference>
<dbReference type="STRING" id="1423812.FD20_GL002075"/>
<dbReference type="Gene3D" id="3.40.140.10">
    <property type="entry name" value="Cytidine Deaminase, domain 2"/>
    <property type="match status" value="1"/>
</dbReference>
<dbReference type="PANTHER" id="PTHR11644">
    <property type="entry name" value="CYTIDINE DEAMINASE"/>
    <property type="match status" value="1"/>
</dbReference>
<evidence type="ECO:0000256" key="2">
    <source>
        <dbReference type="ARBA" id="ARBA00022723"/>
    </source>
</evidence>
<keyword evidence="2" id="KW-0479">Metal-binding</keyword>
<dbReference type="OrthoDB" id="9799092at2"/>
<keyword evidence="3" id="KW-0378">Hydrolase</keyword>
<evidence type="ECO:0000259" key="5">
    <source>
        <dbReference type="PROSITE" id="PS51747"/>
    </source>
</evidence>
<dbReference type="InterPro" id="IPR016193">
    <property type="entry name" value="Cytidine_deaminase-like"/>
</dbReference>
<accession>A0A0R1Q094</accession>